<evidence type="ECO:0000313" key="2">
    <source>
        <dbReference type="Proteomes" id="UP000674938"/>
    </source>
</evidence>
<comment type="caution">
    <text evidence="1">The sequence shown here is derived from an EMBL/GenBank/DDBJ whole genome shotgun (WGS) entry which is preliminary data.</text>
</comment>
<dbReference type="RefSeq" id="WP_209532995.1">
    <property type="nucleotide sequence ID" value="NZ_JAEEGA010000029.1"/>
</dbReference>
<sequence length="94" mass="10673">METFTGTVSKLKIISYAEQPLVRFTLTTGQGNAINCLIHQDALNFLADVEDLSTIAAFGYFNQRRQFILRKYTVIGLSSIQYFYQTSPYPHAKS</sequence>
<proteinExistence type="predicted"/>
<accession>A0A940SXU3</accession>
<keyword evidence="2" id="KW-1185">Reference proteome</keyword>
<dbReference type="Proteomes" id="UP000674938">
    <property type="component" value="Unassembled WGS sequence"/>
</dbReference>
<gene>
    <name evidence="1" type="ORF">I6N95_26115</name>
</gene>
<organism evidence="1 2">
    <name type="scientific">Vagococcus allomyrinae</name>
    <dbReference type="NCBI Taxonomy" id="2794353"/>
    <lineage>
        <taxon>Bacteria</taxon>
        <taxon>Bacillati</taxon>
        <taxon>Bacillota</taxon>
        <taxon>Bacilli</taxon>
        <taxon>Lactobacillales</taxon>
        <taxon>Enterococcaceae</taxon>
        <taxon>Vagococcus</taxon>
    </lineage>
</organism>
<reference evidence="1" key="1">
    <citation type="submission" date="2020-12" db="EMBL/GenBank/DDBJ databases">
        <title>Vagococcus allomyrinae sp. nov. and Enterococcus lavae sp. nov., isolated from the larvae of Allomyrina dichotoma.</title>
        <authorList>
            <person name="Lee S.D."/>
        </authorList>
    </citation>
    <scope>NUCLEOTIDE SEQUENCE</scope>
    <source>
        <strain evidence="1">BWB3-3</strain>
    </source>
</reference>
<dbReference type="AlphaFoldDB" id="A0A940SXU3"/>
<protein>
    <submittedName>
        <fullName evidence="1">Uncharacterized protein</fullName>
    </submittedName>
</protein>
<dbReference type="EMBL" id="JAEEGA010000029">
    <property type="protein sequence ID" value="MBP1044489.1"/>
    <property type="molecule type" value="Genomic_DNA"/>
</dbReference>
<name>A0A940SXU3_9ENTE</name>
<evidence type="ECO:0000313" key="1">
    <source>
        <dbReference type="EMBL" id="MBP1044489.1"/>
    </source>
</evidence>